<dbReference type="Gene3D" id="3.80.10.10">
    <property type="entry name" value="Ribonuclease Inhibitor"/>
    <property type="match status" value="1"/>
</dbReference>
<comment type="caution">
    <text evidence="1">The sequence shown here is derived from an EMBL/GenBank/DDBJ whole genome shotgun (WGS) entry which is preliminary data.</text>
</comment>
<reference evidence="1 2" key="1">
    <citation type="submission" date="2019-05" db="EMBL/GenBank/DDBJ databases">
        <title>Emergence of the Ug99 lineage of the wheat stem rust pathogen through somatic hybridization.</title>
        <authorList>
            <person name="Li F."/>
            <person name="Upadhyaya N.M."/>
            <person name="Sperschneider J."/>
            <person name="Matny O."/>
            <person name="Nguyen-Phuc H."/>
            <person name="Mago R."/>
            <person name="Raley C."/>
            <person name="Miller M.E."/>
            <person name="Silverstein K.A.T."/>
            <person name="Henningsen E."/>
            <person name="Hirsch C.D."/>
            <person name="Visser B."/>
            <person name="Pretorius Z.A."/>
            <person name="Steffenson B.J."/>
            <person name="Schwessinger B."/>
            <person name="Dodds P.N."/>
            <person name="Figueroa M."/>
        </authorList>
    </citation>
    <scope>NUCLEOTIDE SEQUENCE [LARGE SCALE GENOMIC DNA]</scope>
    <source>
        <strain evidence="1 2">Ug99</strain>
    </source>
</reference>
<dbReference type="EMBL" id="VDEP01000040">
    <property type="protein sequence ID" value="KAA1135175.1"/>
    <property type="molecule type" value="Genomic_DNA"/>
</dbReference>
<sequence>MNVTVAVSATPPPLIALPLASLLLTTTTTTDKILKAARIAAPSQKGTPLRTAGAIWKLCKEICPNVRSISLAENQLQSLQPMSISSLVATFLELANLSLAGNQLGLFSDLNAL</sequence>
<accession>A0A5B0SCD1</accession>
<gene>
    <name evidence="1" type="primary">MEX67_1</name>
    <name evidence="1" type="ORF">PGTUg99_006738</name>
</gene>
<evidence type="ECO:0000313" key="2">
    <source>
        <dbReference type="Proteomes" id="UP000325313"/>
    </source>
</evidence>
<dbReference type="AlphaFoldDB" id="A0A5B0SCD1"/>
<protein>
    <submittedName>
        <fullName evidence="1">Nuclear mRNA export, poly(A)+RNA binding protein</fullName>
    </submittedName>
</protein>
<organism evidence="1 2">
    <name type="scientific">Puccinia graminis f. sp. tritici</name>
    <dbReference type="NCBI Taxonomy" id="56615"/>
    <lineage>
        <taxon>Eukaryota</taxon>
        <taxon>Fungi</taxon>
        <taxon>Dikarya</taxon>
        <taxon>Basidiomycota</taxon>
        <taxon>Pucciniomycotina</taxon>
        <taxon>Pucciniomycetes</taxon>
        <taxon>Pucciniales</taxon>
        <taxon>Pucciniaceae</taxon>
        <taxon>Puccinia</taxon>
    </lineage>
</organism>
<dbReference type="InterPro" id="IPR032675">
    <property type="entry name" value="LRR_dom_sf"/>
</dbReference>
<dbReference type="Proteomes" id="UP000325313">
    <property type="component" value="Unassembled WGS sequence"/>
</dbReference>
<name>A0A5B0SCD1_PUCGR</name>
<proteinExistence type="predicted"/>
<evidence type="ECO:0000313" key="1">
    <source>
        <dbReference type="EMBL" id="KAA1135175.1"/>
    </source>
</evidence>